<accession>A0A8S5RW11</accession>
<name>A0A8S5RW11_9CAUD</name>
<evidence type="ECO:0000256" key="1">
    <source>
        <dbReference type="SAM" id="Coils"/>
    </source>
</evidence>
<sequence>MNKAEINSNLEKLENNQAKLDKQAESMIVLREKLIFFMKANNLKRLVIDDLVIDLDEDEVE</sequence>
<reference evidence="2" key="1">
    <citation type="journal article" date="2021" name="Proc. Natl. Acad. Sci. U.S.A.">
        <title>A Catalog of Tens of Thousands of Viruses from Human Metagenomes Reveals Hidden Associations with Chronic Diseases.</title>
        <authorList>
            <person name="Tisza M.J."/>
            <person name="Buck C.B."/>
        </authorList>
    </citation>
    <scope>NUCLEOTIDE SEQUENCE</scope>
    <source>
        <strain evidence="2">CtHip2</strain>
    </source>
</reference>
<keyword evidence="1" id="KW-0175">Coiled coil</keyword>
<proteinExistence type="predicted"/>
<dbReference type="EMBL" id="BK032497">
    <property type="protein sequence ID" value="DAF42974.1"/>
    <property type="molecule type" value="Genomic_DNA"/>
</dbReference>
<evidence type="ECO:0000313" key="2">
    <source>
        <dbReference type="EMBL" id="DAF42974.1"/>
    </source>
</evidence>
<feature type="coiled-coil region" evidence="1">
    <location>
        <begin position="3"/>
        <end position="30"/>
    </location>
</feature>
<organism evidence="2">
    <name type="scientific">Siphoviridae sp. ctHip2</name>
    <dbReference type="NCBI Taxonomy" id="2827830"/>
    <lineage>
        <taxon>Viruses</taxon>
        <taxon>Duplodnaviria</taxon>
        <taxon>Heunggongvirae</taxon>
        <taxon>Uroviricota</taxon>
        <taxon>Caudoviricetes</taxon>
    </lineage>
</organism>
<protein>
    <submittedName>
        <fullName evidence="2">Uncharacterized protein</fullName>
    </submittedName>
</protein>